<feature type="transmembrane region" description="Helical" evidence="17">
    <location>
        <begin position="132"/>
        <end position="152"/>
    </location>
</feature>
<evidence type="ECO:0000256" key="4">
    <source>
        <dbReference type="ARBA" id="ARBA00013174"/>
    </source>
</evidence>
<evidence type="ECO:0000256" key="6">
    <source>
        <dbReference type="ARBA" id="ARBA00022516"/>
    </source>
</evidence>
<keyword evidence="9 17" id="KW-1133">Transmembrane helix</keyword>
<dbReference type="NCBIfam" id="TIGR00473">
    <property type="entry name" value="pssA"/>
    <property type="match status" value="1"/>
</dbReference>
<keyword evidence="7 15" id="KW-0808">Transferase</keyword>
<feature type="compositionally biased region" description="Acidic residues" evidence="16">
    <location>
        <begin position="300"/>
        <end position="321"/>
    </location>
</feature>
<dbReference type="InterPro" id="IPR000462">
    <property type="entry name" value="CDP-OH_P_trans"/>
</dbReference>
<evidence type="ECO:0000256" key="7">
    <source>
        <dbReference type="ARBA" id="ARBA00022679"/>
    </source>
</evidence>
<dbReference type="GO" id="GO:0008654">
    <property type="term" value="P:phospholipid biosynthetic process"/>
    <property type="evidence" value="ECO:0007669"/>
    <property type="project" value="UniProtKB-KW"/>
</dbReference>
<dbReference type="OrthoDB" id="9777147at2"/>
<gene>
    <name evidence="18" type="primary">pssA</name>
    <name evidence="18" type="ORF">EFK50_21455</name>
</gene>
<evidence type="ECO:0000256" key="8">
    <source>
        <dbReference type="ARBA" id="ARBA00022692"/>
    </source>
</evidence>
<dbReference type="InterPro" id="IPR043130">
    <property type="entry name" value="CDP-OH_PTrfase_TM_dom"/>
</dbReference>
<dbReference type="Gene3D" id="1.20.120.1760">
    <property type="match status" value="1"/>
</dbReference>
<keyword evidence="8 17" id="KW-0812">Transmembrane</keyword>
<dbReference type="PANTHER" id="PTHR14269">
    <property type="entry name" value="CDP-DIACYLGLYCEROL--GLYCEROL-3-PHOSPHATE 3-PHOSPHATIDYLTRANSFERASE-RELATED"/>
    <property type="match status" value="1"/>
</dbReference>
<feature type="transmembrane region" description="Helical" evidence="17">
    <location>
        <begin position="45"/>
        <end position="67"/>
    </location>
</feature>
<evidence type="ECO:0000256" key="5">
    <source>
        <dbReference type="ARBA" id="ARBA00017171"/>
    </source>
</evidence>
<evidence type="ECO:0000256" key="17">
    <source>
        <dbReference type="SAM" id="Phobius"/>
    </source>
</evidence>
<evidence type="ECO:0000256" key="10">
    <source>
        <dbReference type="ARBA" id="ARBA00023098"/>
    </source>
</evidence>
<dbReference type="RefSeq" id="WP_123229659.1">
    <property type="nucleotide sequence ID" value="NZ_RJSE01000016.1"/>
</dbReference>
<evidence type="ECO:0000256" key="13">
    <source>
        <dbReference type="ARBA" id="ARBA00023264"/>
    </source>
</evidence>
<dbReference type="GO" id="GO:0003882">
    <property type="term" value="F:CDP-diacylglycerol-serine O-phosphatidyltransferase activity"/>
    <property type="evidence" value="ECO:0007669"/>
    <property type="project" value="UniProtKB-EC"/>
</dbReference>
<keyword evidence="13" id="KW-1208">Phospholipid metabolism</keyword>
<dbReference type="PANTHER" id="PTHR14269:SF61">
    <property type="entry name" value="CDP-DIACYLGLYCEROL--SERINE O-PHOSPHATIDYLTRANSFERASE"/>
    <property type="match status" value="1"/>
</dbReference>
<keyword evidence="10" id="KW-0443">Lipid metabolism</keyword>
<evidence type="ECO:0000256" key="15">
    <source>
        <dbReference type="RuleBase" id="RU003750"/>
    </source>
</evidence>
<protein>
    <recommendedName>
        <fullName evidence="5">CDP-diacylglycerol--serine O-phosphatidyltransferase</fullName>
        <ecNumber evidence="4">2.7.8.8</ecNumber>
    </recommendedName>
    <alternativeName>
        <fullName evidence="14">Phosphatidylserine synthase</fullName>
    </alternativeName>
</protein>
<keyword evidence="19" id="KW-1185">Reference proteome</keyword>
<feature type="region of interest" description="Disordered" evidence="16">
    <location>
        <begin position="294"/>
        <end position="321"/>
    </location>
</feature>
<dbReference type="InterPro" id="IPR050324">
    <property type="entry name" value="CDP-alcohol_PTase-I"/>
</dbReference>
<name>A0A3N0C915_9ACTN</name>
<dbReference type="Pfam" id="PF01066">
    <property type="entry name" value="CDP-OH_P_transf"/>
    <property type="match status" value="1"/>
</dbReference>
<feature type="transmembrane region" description="Helical" evidence="17">
    <location>
        <begin position="108"/>
        <end position="126"/>
    </location>
</feature>
<dbReference type="GO" id="GO:0012505">
    <property type="term" value="C:endomembrane system"/>
    <property type="evidence" value="ECO:0007669"/>
    <property type="project" value="UniProtKB-SubCell"/>
</dbReference>
<dbReference type="EMBL" id="RJSE01000016">
    <property type="protein sequence ID" value="RNL59958.1"/>
    <property type="molecule type" value="Genomic_DNA"/>
</dbReference>
<keyword evidence="6" id="KW-0444">Lipid biosynthesis</keyword>
<feature type="transmembrane region" description="Helical" evidence="17">
    <location>
        <begin position="164"/>
        <end position="184"/>
    </location>
</feature>
<evidence type="ECO:0000313" key="18">
    <source>
        <dbReference type="EMBL" id="RNL59958.1"/>
    </source>
</evidence>
<evidence type="ECO:0000256" key="3">
    <source>
        <dbReference type="ARBA" id="ARBA00010441"/>
    </source>
</evidence>
<evidence type="ECO:0000256" key="9">
    <source>
        <dbReference type="ARBA" id="ARBA00022989"/>
    </source>
</evidence>
<evidence type="ECO:0000256" key="14">
    <source>
        <dbReference type="ARBA" id="ARBA00032361"/>
    </source>
</evidence>
<feature type="transmembrane region" description="Helical" evidence="17">
    <location>
        <begin position="73"/>
        <end position="96"/>
    </location>
</feature>
<keyword evidence="11 17" id="KW-0472">Membrane</keyword>
<feature type="transmembrane region" description="Helical" evidence="17">
    <location>
        <begin position="190"/>
        <end position="210"/>
    </location>
</feature>
<evidence type="ECO:0000256" key="2">
    <source>
        <dbReference type="ARBA" id="ARBA00004127"/>
    </source>
</evidence>
<reference evidence="18 19" key="1">
    <citation type="submission" date="2018-11" db="EMBL/GenBank/DDBJ databases">
        <authorList>
            <person name="Li F."/>
        </authorList>
    </citation>
    <scope>NUCLEOTIDE SEQUENCE [LARGE SCALE GENOMIC DNA]</scope>
    <source>
        <strain evidence="18 19">Gsoil 097</strain>
    </source>
</reference>
<comment type="subcellular location">
    <subcellularLocation>
        <location evidence="2">Endomembrane system</location>
        <topology evidence="2">Multi-pass membrane protein</topology>
    </subcellularLocation>
</comment>
<comment type="catalytic activity">
    <reaction evidence="1">
        <text>a CDP-1,2-diacyl-sn-glycerol + L-serine = a 1,2-diacyl-sn-glycero-3-phospho-L-serine + CMP + H(+)</text>
        <dbReference type="Rhea" id="RHEA:16913"/>
        <dbReference type="ChEBI" id="CHEBI:15378"/>
        <dbReference type="ChEBI" id="CHEBI:33384"/>
        <dbReference type="ChEBI" id="CHEBI:57262"/>
        <dbReference type="ChEBI" id="CHEBI:58332"/>
        <dbReference type="ChEBI" id="CHEBI:60377"/>
        <dbReference type="EC" id="2.7.8.8"/>
    </reaction>
</comment>
<evidence type="ECO:0000256" key="12">
    <source>
        <dbReference type="ARBA" id="ARBA00023209"/>
    </source>
</evidence>
<evidence type="ECO:0000256" key="11">
    <source>
        <dbReference type="ARBA" id="ARBA00023136"/>
    </source>
</evidence>
<sequence>MSAHQPSAGRPRRRLLRRRRFRIASHSGAEVVSLRQLPAKERLRVTAPSIFTAANMACGFSAVPLAFNDHSHWAAILMTVAIFMDVADGAVARLVGATSPFGVQLDSLADLISFGLAPAVLVYTWVLPEWPVIAWVAAYFWLACAAFRLARFNFTIDPHADKRYFIGMPSPGAAAVVIATVFALDLREDSVGPSLLLPVVISVVPALLMVSTVRFRSFRNLVSPQTQQARVVTGVIVVAFLAGLAFVPAATMLVVAYSYVLTAPFGVITAPLRRRIFGPDSVAPPRVKQQSVFLPLHDDSDTDPDVDSDVDSDVDDDCQPL</sequence>
<dbReference type="InterPro" id="IPR004533">
    <property type="entry name" value="CDP-diaglyc--ser_O-PTrfase"/>
</dbReference>
<organism evidence="18 19">
    <name type="scientific">Nocardioides marmoriginsengisoli</name>
    <dbReference type="NCBI Taxonomy" id="661483"/>
    <lineage>
        <taxon>Bacteria</taxon>
        <taxon>Bacillati</taxon>
        <taxon>Actinomycetota</taxon>
        <taxon>Actinomycetes</taxon>
        <taxon>Propionibacteriales</taxon>
        <taxon>Nocardioidaceae</taxon>
        <taxon>Nocardioides</taxon>
    </lineage>
</organism>
<dbReference type="GO" id="GO:0016020">
    <property type="term" value="C:membrane"/>
    <property type="evidence" value="ECO:0007669"/>
    <property type="project" value="InterPro"/>
</dbReference>
<dbReference type="Proteomes" id="UP000267128">
    <property type="component" value="Unassembled WGS sequence"/>
</dbReference>
<comment type="caution">
    <text evidence="18">The sequence shown here is derived from an EMBL/GenBank/DDBJ whole genome shotgun (WGS) entry which is preliminary data.</text>
</comment>
<accession>A0A3N0C915</accession>
<dbReference type="PROSITE" id="PS00379">
    <property type="entry name" value="CDP_ALCOHOL_P_TRANSF"/>
    <property type="match status" value="1"/>
</dbReference>
<dbReference type="InterPro" id="IPR048254">
    <property type="entry name" value="CDP_ALCOHOL_P_TRANSF_CS"/>
</dbReference>
<evidence type="ECO:0000313" key="19">
    <source>
        <dbReference type="Proteomes" id="UP000267128"/>
    </source>
</evidence>
<feature type="transmembrane region" description="Helical" evidence="17">
    <location>
        <begin position="231"/>
        <end position="250"/>
    </location>
</feature>
<proteinExistence type="inferred from homology"/>
<keyword evidence="12" id="KW-0594">Phospholipid biosynthesis</keyword>
<dbReference type="EC" id="2.7.8.8" evidence="4"/>
<comment type="similarity">
    <text evidence="3 15">Belongs to the CDP-alcohol phosphatidyltransferase class-I family.</text>
</comment>
<dbReference type="AlphaFoldDB" id="A0A3N0C915"/>
<evidence type="ECO:0000256" key="1">
    <source>
        <dbReference type="ARBA" id="ARBA00000287"/>
    </source>
</evidence>
<evidence type="ECO:0000256" key="16">
    <source>
        <dbReference type="SAM" id="MobiDB-lite"/>
    </source>
</evidence>